<evidence type="ECO:0000256" key="2">
    <source>
        <dbReference type="ARBA" id="ARBA00022723"/>
    </source>
</evidence>
<feature type="compositionally biased region" description="Polar residues" evidence="6">
    <location>
        <begin position="308"/>
        <end position="319"/>
    </location>
</feature>
<dbReference type="SUPFAM" id="SSF57667">
    <property type="entry name" value="beta-beta-alpha zinc fingers"/>
    <property type="match status" value="1"/>
</dbReference>
<feature type="domain" description="Matrin-type" evidence="7">
    <location>
        <begin position="560"/>
        <end position="591"/>
    </location>
</feature>
<dbReference type="GeneTree" id="ENSGT00440000039084"/>
<keyword evidence="3" id="KW-0863">Zinc-finger</keyword>
<evidence type="ECO:0000256" key="3">
    <source>
        <dbReference type="ARBA" id="ARBA00022771"/>
    </source>
</evidence>
<evidence type="ECO:0000256" key="6">
    <source>
        <dbReference type="SAM" id="MobiDB-lite"/>
    </source>
</evidence>
<feature type="region of interest" description="Disordered" evidence="6">
    <location>
        <begin position="665"/>
        <end position="748"/>
    </location>
</feature>
<dbReference type="Pfam" id="PF23330">
    <property type="entry name" value="zf-C2H2_14"/>
    <property type="match status" value="1"/>
</dbReference>
<name>A0A3B3D3A8_ORYME</name>
<feature type="region of interest" description="Disordered" evidence="6">
    <location>
        <begin position="39"/>
        <end position="65"/>
    </location>
</feature>
<protein>
    <submittedName>
        <fullName evidence="8">Cdkn1a interacting zinc finger protein 1a</fullName>
    </submittedName>
</protein>
<keyword evidence="4" id="KW-0862">Zinc</keyword>
<dbReference type="STRING" id="30732.ENSOMEP00000023934"/>
<keyword evidence="9" id="KW-1185">Reference proteome</keyword>
<feature type="region of interest" description="Disordered" evidence="6">
    <location>
        <begin position="502"/>
        <end position="526"/>
    </location>
</feature>
<feature type="region of interest" description="Disordered" evidence="6">
    <location>
        <begin position="174"/>
        <end position="293"/>
    </location>
</feature>
<dbReference type="Gene3D" id="3.30.160.60">
    <property type="entry name" value="Classic Zinc Finger"/>
    <property type="match status" value="1"/>
</dbReference>
<dbReference type="InterPro" id="IPR026811">
    <property type="entry name" value="CIZ1"/>
</dbReference>
<sequence length="805" mass="87487">MRATCCLRRGFHAVAGVSSSQQQQQQQLQQHLRHLHQLFQQQPPPPPPPQPPPAHHVAHHHQTQRAIPVQAQAAPPPRMVNLCQTNQTTIIAPNPMLQGALLMQQMQGNIRSFGMGGQQFRQFYAAGSRSSLLGPVPMGMAIKSPIMGFPAARPFHPHTRFFNPTTSASVISATDVAARHADRKRDSEQMAGGSTDDQPAATAAAATATSSTSEAADKTQADGSVASVEEQNSEEQLKEPLMKRQKTEGSEKPKIQSLGETASASHLELNSNAEEVQPEGTTQEDSGSSKGSDVAEVLEDTIENQDYSCLSANSPSGQPSEEDQKVNPPAEEHKDTSLASPASQEEDDEGVAEGSNKFYCYLCSITCHNQQNFRSHMNSISHQQRMMEIQYMSNACLVTLLPRVQESLQGANKDGEKKSDSKRWCATCHSHFTCSTTEHRCSEEHKLATTTNVSFCIVCKKHFKTSQHFLEHLHTQGHRQKLQEKGCDALVKLTALDTDEFSLENEEGSGGEGETEGNQGDTQDGWSSLKEVTLNDISSDEQYDPDTIYGPSFLVPVAGFICKLCNKFYHFESSAAHTHCKSLKHFENLRSYRELVIQKGEGGQSSRKSCVAADSGGPATQSSTDCSEKDVASNRNSLQSSISVNQLEIQKEKQPAETDSNLQDFSALSAGSPDEALSTHHKDEENSPYASAAPESEADLLRSSAEEADSEPAAVAENSNEEEEAPAGPGKKNGTGKGKAAPKRSSDTAVLTDDCIENPILHCRPVDDSTHHVATIKGCKLTQKAQSTGLFLVHNHRLFPVLFCV</sequence>
<dbReference type="Ensembl" id="ENSOMET00000010953.1">
    <property type="protein sequence ID" value="ENSOMEP00000023934.1"/>
    <property type="gene ID" value="ENSOMEG00000004322.1"/>
</dbReference>
<evidence type="ECO:0000256" key="4">
    <source>
        <dbReference type="ARBA" id="ARBA00022833"/>
    </source>
</evidence>
<feature type="compositionally biased region" description="Low complexity" evidence="6">
    <location>
        <begin position="200"/>
        <end position="214"/>
    </location>
</feature>
<evidence type="ECO:0000313" key="9">
    <source>
        <dbReference type="Proteomes" id="UP000261560"/>
    </source>
</evidence>
<dbReference type="PANTHER" id="PTHR15491">
    <property type="match status" value="1"/>
</dbReference>
<dbReference type="PROSITE" id="PS50171">
    <property type="entry name" value="ZF_MATRIN"/>
    <property type="match status" value="1"/>
</dbReference>
<feature type="compositionally biased region" description="Polar residues" evidence="6">
    <location>
        <begin position="258"/>
        <end position="291"/>
    </location>
</feature>
<feature type="compositionally biased region" description="Basic and acidic residues" evidence="6">
    <location>
        <begin position="322"/>
        <end position="336"/>
    </location>
</feature>
<organism evidence="8 9">
    <name type="scientific">Oryzias melastigma</name>
    <name type="common">Marine medaka</name>
    <dbReference type="NCBI Taxonomy" id="30732"/>
    <lineage>
        <taxon>Eukaryota</taxon>
        <taxon>Metazoa</taxon>
        <taxon>Chordata</taxon>
        <taxon>Craniata</taxon>
        <taxon>Vertebrata</taxon>
        <taxon>Euteleostomi</taxon>
        <taxon>Actinopterygii</taxon>
        <taxon>Neopterygii</taxon>
        <taxon>Teleostei</taxon>
        <taxon>Neoteleostei</taxon>
        <taxon>Acanthomorphata</taxon>
        <taxon>Ovalentaria</taxon>
        <taxon>Atherinomorphae</taxon>
        <taxon>Beloniformes</taxon>
        <taxon>Adrianichthyidae</taxon>
        <taxon>Oryziinae</taxon>
        <taxon>Oryzias</taxon>
    </lineage>
</organism>
<dbReference type="GO" id="GO:0005634">
    <property type="term" value="C:nucleus"/>
    <property type="evidence" value="ECO:0007669"/>
    <property type="project" value="UniProtKB-SubCell"/>
</dbReference>
<dbReference type="InterPro" id="IPR000690">
    <property type="entry name" value="Matrin/U1-C_Znf_C2H2"/>
</dbReference>
<dbReference type="AlphaFoldDB" id="A0A3B3D3A8"/>
<dbReference type="Proteomes" id="UP000261560">
    <property type="component" value="Unplaced"/>
</dbReference>
<keyword evidence="2" id="KW-0479">Metal-binding</keyword>
<feature type="region of interest" description="Disordered" evidence="6">
    <location>
        <begin position="603"/>
        <end position="639"/>
    </location>
</feature>
<accession>A0A3B3D3A8</accession>
<dbReference type="InterPro" id="IPR003604">
    <property type="entry name" value="Matrin/U1-like-C_Znf_C2H2"/>
</dbReference>
<evidence type="ECO:0000259" key="7">
    <source>
        <dbReference type="PROSITE" id="PS50171"/>
    </source>
</evidence>
<evidence type="ECO:0000313" key="8">
    <source>
        <dbReference type="Ensembl" id="ENSOMEP00000023934.1"/>
    </source>
</evidence>
<dbReference type="GO" id="GO:0008270">
    <property type="term" value="F:zinc ion binding"/>
    <property type="evidence" value="ECO:0007669"/>
    <property type="project" value="UniProtKB-KW"/>
</dbReference>
<dbReference type="SMART" id="SM00451">
    <property type="entry name" value="ZnF_U1"/>
    <property type="match status" value="3"/>
</dbReference>
<feature type="compositionally biased region" description="Basic and acidic residues" evidence="6">
    <location>
        <begin position="177"/>
        <end position="188"/>
    </location>
</feature>
<keyword evidence="5" id="KW-0539">Nucleus</keyword>
<dbReference type="InterPro" id="IPR056345">
    <property type="entry name" value="Znf-C2H2_CIZ1"/>
</dbReference>
<feature type="region of interest" description="Disordered" evidence="6">
    <location>
        <begin position="308"/>
        <end position="350"/>
    </location>
</feature>
<reference evidence="8" key="1">
    <citation type="submission" date="2025-08" db="UniProtKB">
        <authorList>
            <consortium name="Ensembl"/>
        </authorList>
    </citation>
    <scope>IDENTIFICATION</scope>
</reference>
<proteinExistence type="predicted"/>
<dbReference type="InterPro" id="IPR013087">
    <property type="entry name" value="Znf_C2H2_type"/>
</dbReference>
<reference evidence="8" key="2">
    <citation type="submission" date="2025-09" db="UniProtKB">
        <authorList>
            <consortium name="Ensembl"/>
        </authorList>
    </citation>
    <scope>IDENTIFICATION</scope>
</reference>
<comment type="subcellular location">
    <subcellularLocation>
        <location evidence="1">Nucleus</location>
    </subcellularLocation>
</comment>
<dbReference type="InterPro" id="IPR036236">
    <property type="entry name" value="Znf_C2H2_sf"/>
</dbReference>
<dbReference type="PANTHER" id="PTHR15491:SF12">
    <property type="entry name" value="CDKN1A INTERACTING ZINC FINGER PROTEIN 1B ISOFORM X1-RELATED"/>
    <property type="match status" value="1"/>
</dbReference>
<evidence type="ECO:0000256" key="5">
    <source>
        <dbReference type="ARBA" id="ARBA00023242"/>
    </source>
</evidence>
<dbReference type="PROSITE" id="PS00028">
    <property type="entry name" value="ZINC_FINGER_C2H2_1"/>
    <property type="match status" value="1"/>
</dbReference>
<dbReference type="PaxDb" id="30732-ENSOMEP00000023934"/>
<feature type="compositionally biased region" description="Basic and acidic residues" evidence="6">
    <location>
        <begin position="235"/>
        <end position="254"/>
    </location>
</feature>
<feature type="compositionally biased region" description="Pro residues" evidence="6">
    <location>
        <begin position="42"/>
        <end position="54"/>
    </location>
</feature>
<dbReference type="GO" id="GO:0003676">
    <property type="term" value="F:nucleic acid binding"/>
    <property type="evidence" value="ECO:0007669"/>
    <property type="project" value="InterPro"/>
</dbReference>
<feature type="compositionally biased region" description="Acidic residues" evidence="6">
    <location>
        <begin position="502"/>
        <end position="515"/>
    </location>
</feature>
<evidence type="ECO:0000256" key="1">
    <source>
        <dbReference type="ARBA" id="ARBA00004123"/>
    </source>
</evidence>